<name>B9TC36_RICCO</name>
<keyword evidence="1" id="KW-0413">Isomerase</keyword>
<accession>B9TC36</accession>
<dbReference type="eggNOG" id="KOG1683">
    <property type="taxonomic scope" value="Eukaryota"/>
</dbReference>
<dbReference type="STRING" id="3988.B9TC36"/>
<dbReference type="Pfam" id="PF00378">
    <property type="entry name" value="ECH_1"/>
    <property type="match status" value="1"/>
</dbReference>
<organism evidence="5 6">
    <name type="scientific">Ricinus communis</name>
    <name type="common">Castor bean</name>
    <dbReference type="NCBI Taxonomy" id="3988"/>
    <lineage>
        <taxon>Eukaryota</taxon>
        <taxon>Viridiplantae</taxon>
        <taxon>Streptophyta</taxon>
        <taxon>Embryophyta</taxon>
        <taxon>Tracheophyta</taxon>
        <taxon>Spermatophyta</taxon>
        <taxon>Magnoliopsida</taxon>
        <taxon>eudicotyledons</taxon>
        <taxon>Gunneridae</taxon>
        <taxon>Pentapetalae</taxon>
        <taxon>rosids</taxon>
        <taxon>fabids</taxon>
        <taxon>Malpighiales</taxon>
        <taxon>Euphorbiaceae</taxon>
        <taxon>Acalyphoideae</taxon>
        <taxon>Acalypheae</taxon>
        <taxon>Ricinus</taxon>
    </lineage>
</organism>
<dbReference type="SUPFAM" id="SSF52096">
    <property type="entry name" value="ClpP/crotonase"/>
    <property type="match status" value="1"/>
</dbReference>
<reference evidence="6" key="1">
    <citation type="journal article" date="2010" name="Nat. Biotechnol.">
        <title>Draft genome sequence of the oilseed species Ricinus communis.</title>
        <authorList>
            <person name="Chan A.P."/>
            <person name="Crabtree J."/>
            <person name="Zhao Q."/>
            <person name="Lorenzi H."/>
            <person name="Orvis J."/>
            <person name="Puiu D."/>
            <person name="Melake-Berhan A."/>
            <person name="Jones K.M."/>
            <person name="Redman J."/>
            <person name="Chen G."/>
            <person name="Cahoon E.B."/>
            <person name="Gedil M."/>
            <person name="Stanke M."/>
            <person name="Haas B.J."/>
            <person name="Wortman J.R."/>
            <person name="Fraser-Liggett C.M."/>
            <person name="Ravel J."/>
            <person name="Rabinowicz P.D."/>
        </authorList>
    </citation>
    <scope>NUCLEOTIDE SEQUENCE [LARGE SCALE GENOMIC DNA]</scope>
    <source>
        <strain evidence="6">cv. Hale</strain>
    </source>
</reference>
<dbReference type="Proteomes" id="UP000008311">
    <property type="component" value="Unassembled WGS sequence"/>
</dbReference>
<evidence type="ECO:0000313" key="5">
    <source>
        <dbReference type="EMBL" id="EEF26577.1"/>
    </source>
</evidence>
<dbReference type="CDD" id="cd06558">
    <property type="entry name" value="crotonase-like"/>
    <property type="match status" value="1"/>
</dbReference>
<sequence>MNASVTLEMDGAVGVIVISNPPINAGSQAVRQGLLQAVAAVAADASLHSGVLIGAGATFVAGSDLREFGKPIQQPDLPAVIAAIETCPKPIVAALHGSALGGGLELALGCDARVAQATTSLGLPEVTLGIIPGAGGTQRLPRLVGLPEAIRIGATGIRIHGDEAHRIGLVDAIV</sequence>
<dbReference type="InParanoid" id="B9TC36"/>
<gene>
    <name evidence="5" type="ORF">RCOM_0056750</name>
</gene>
<keyword evidence="2" id="KW-0456">Lyase</keyword>
<dbReference type="GO" id="GO:0016853">
    <property type="term" value="F:isomerase activity"/>
    <property type="evidence" value="ECO:0007669"/>
    <property type="project" value="UniProtKB-KW"/>
</dbReference>
<dbReference type="EMBL" id="EQ976957">
    <property type="protein sequence ID" value="EEF26577.1"/>
    <property type="molecule type" value="Genomic_DNA"/>
</dbReference>
<dbReference type="InterPro" id="IPR018376">
    <property type="entry name" value="Enoyl-CoA_hyd/isom_CS"/>
</dbReference>
<dbReference type="PROSITE" id="PS00166">
    <property type="entry name" value="ENOYL_COA_HYDRATASE"/>
    <property type="match status" value="1"/>
</dbReference>
<proteinExistence type="inferred from homology"/>
<dbReference type="Gene3D" id="3.90.226.10">
    <property type="entry name" value="2-enoyl-CoA Hydratase, Chain A, domain 1"/>
    <property type="match status" value="1"/>
</dbReference>
<dbReference type="InterPro" id="IPR001753">
    <property type="entry name" value="Enoyl-CoA_hydra/iso"/>
</dbReference>
<evidence type="ECO:0000256" key="1">
    <source>
        <dbReference type="ARBA" id="ARBA00023235"/>
    </source>
</evidence>
<evidence type="ECO:0000256" key="4">
    <source>
        <dbReference type="RuleBase" id="RU003707"/>
    </source>
</evidence>
<evidence type="ECO:0000313" key="6">
    <source>
        <dbReference type="Proteomes" id="UP000008311"/>
    </source>
</evidence>
<keyword evidence="6" id="KW-1185">Reference proteome</keyword>
<dbReference type="PANTHER" id="PTHR23309">
    <property type="entry name" value="3-HYDROXYACYL-COA DEHYROGENASE"/>
    <property type="match status" value="1"/>
</dbReference>
<protein>
    <recommendedName>
        <fullName evidence="7">Enoyl-CoA hydratase/isomerase family protein</fullName>
    </recommendedName>
</protein>
<evidence type="ECO:0000256" key="3">
    <source>
        <dbReference type="ARBA" id="ARBA00023268"/>
    </source>
</evidence>
<feature type="non-terminal residue" evidence="5">
    <location>
        <position position="174"/>
    </location>
</feature>
<evidence type="ECO:0000256" key="2">
    <source>
        <dbReference type="ARBA" id="ARBA00023239"/>
    </source>
</evidence>
<dbReference type="InterPro" id="IPR029045">
    <property type="entry name" value="ClpP/crotonase-like_dom_sf"/>
</dbReference>
<comment type="similarity">
    <text evidence="4">Belongs to the enoyl-CoA hydratase/isomerase family.</text>
</comment>
<dbReference type="GO" id="GO:0016829">
    <property type="term" value="F:lyase activity"/>
    <property type="evidence" value="ECO:0007669"/>
    <property type="project" value="UniProtKB-KW"/>
</dbReference>
<evidence type="ECO:0008006" key="7">
    <source>
        <dbReference type="Google" id="ProtNLM"/>
    </source>
</evidence>
<dbReference type="AlphaFoldDB" id="B9TC36"/>
<keyword evidence="3" id="KW-0511">Multifunctional enzyme</keyword>